<dbReference type="OrthoDB" id="9791262at2"/>
<sequence length="240" mass="26421">MQDHHLSTYAAGLDTAGFTIIPDVFSAAAVDAMLTTIAGADQTGPNFRRTADLFAIRSFLQEVPAIAALVFSPALQQIVRQLLGEDYFLVKSIYFDKPGDSNWLVAWHQDLTISVAAKLPVPGYDRWSVKQEQYAVQPPADILESNYTIRIHLDDTDEQNGALKVLPGTHRKGIYRADSIDFGATPEVCCAVKKGGVMMMRPLLMHASGRSSNGHNRRVIHLEFSNRTLAGGLQWAERPA</sequence>
<gene>
    <name evidence="2" type="ORF">FHW36_110106</name>
</gene>
<proteinExistence type="predicted"/>
<dbReference type="GO" id="GO:0005506">
    <property type="term" value="F:iron ion binding"/>
    <property type="evidence" value="ECO:0007669"/>
    <property type="project" value="UniProtKB-ARBA"/>
</dbReference>
<dbReference type="EMBL" id="VIWO01000010">
    <property type="protein sequence ID" value="TWF34907.1"/>
    <property type="molecule type" value="Genomic_DNA"/>
</dbReference>
<evidence type="ECO:0000256" key="1">
    <source>
        <dbReference type="ARBA" id="ARBA00001954"/>
    </source>
</evidence>
<dbReference type="SUPFAM" id="SSF51197">
    <property type="entry name" value="Clavaminate synthase-like"/>
    <property type="match status" value="1"/>
</dbReference>
<dbReference type="Proteomes" id="UP000320811">
    <property type="component" value="Unassembled WGS sequence"/>
</dbReference>
<dbReference type="Gene3D" id="2.60.120.620">
    <property type="entry name" value="q2cbj1_9rhob like domain"/>
    <property type="match status" value="1"/>
</dbReference>
<dbReference type="PANTHER" id="PTHR20883:SF48">
    <property type="entry name" value="ECTOINE DIOXYGENASE"/>
    <property type="match status" value="1"/>
</dbReference>
<keyword evidence="2" id="KW-0560">Oxidoreductase</keyword>
<dbReference type="PANTHER" id="PTHR20883">
    <property type="entry name" value="PHYTANOYL-COA DIOXYGENASE DOMAIN CONTAINING 1"/>
    <property type="match status" value="1"/>
</dbReference>
<keyword evidence="2" id="KW-0223">Dioxygenase</keyword>
<dbReference type="Pfam" id="PF05721">
    <property type="entry name" value="PhyH"/>
    <property type="match status" value="1"/>
</dbReference>
<evidence type="ECO:0000313" key="3">
    <source>
        <dbReference type="Proteomes" id="UP000320811"/>
    </source>
</evidence>
<accession>A0A561P9W0</accession>
<comment type="caution">
    <text evidence="2">The sequence shown here is derived from an EMBL/GenBank/DDBJ whole genome shotgun (WGS) entry which is preliminary data.</text>
</comment>
<dbReference type="GO" id="GO:0016706">
    <property type="term" value="F:2-oxoglutarate-dependent dioxygenase activity"/>
    <property type="evidence" value="ECO:0007669"/>
    <property type="project" value="UniProtKB-ARBA"/>
</dbReference>
<evidence type="ECO:0000313" key="2">
    <source>
        <dbReference type="EMBL" id="TWF34907.1"/>
    </source>
</evidence>
<dbReference type="RefSeq" id="WP_145673621.1">
    <property type="nucleotide sequence ID" value="NZ_VIWO01000010.1"/>
</dbReference>
<name>A0A561P9W0_9BACT</name>
<reference evidence="2 3" key="1">
    <citation type="submission" date="2019-06" db="EMBL/GenBank/DDBJ databases">
        <title>Sorghum-associated microbial communities from plants grown in Nebraska, USA.</title>
        <authorList>
            <person name="Schachtman D."/>
        </authorList>
    </citation>
    <scope>NUCLEOTIDE SEQUENCE [LARGE SCALE GENOMIC DNA]</scope>
    <source>
        <strain evidence="2 3">1209</strain>
    </source>
</reference>
<keyword evidence="3" id="KW-1185">Reference proteome</keyword>
<protein>
    <submittedName>
        <fullName evidence="2">Phytanoyl-CoA dioxygenase PhyH</fullName>
    </submittedName>
</protein>
<organism evidence="2 3">
    <name type="scientific">Chitinophaga polysaccharea</name>
    <dbReference type="NCBI Taxonomy" id="1293035"/>
    <lineage>
        <taxon>Bacteria</taxon>
        <taxon>Pseudomonadati</taxon>
        <taxon>Bacteroidota</taxon>
        <taxon>Chitinophagia</taxon>
        <taxon>Chitinophagales</taxon>
        <taxon>Chitinophagaceae</taxon>
        <taxon>Chitinophaga</taxon>
    </lineage>
</organism>
<dbReference type="InterPro" id="IPR008775">
    <property type="entry name" value="Phytyl_CoA_dOase-like"/>
</dbReference>
<comment type="cofactor">
    <cofactor evidence="1">
        <name>Fe(2+)</name>
        <dbReference type="ChEBI" id="CHEBI:29033"/>
    </cofactor>
</comment>
<dbReference type="AlphaFoldDB" id="A0A561P9W0"/>